<evidence type="ECO:0000256" key="2">
    <source>
        <dbReference type="SAM" id="Phobius"/>
    </source>
</evidence>
<evidence type="ECO:0000259" key="3">
    <source>
        <dbReference type="Pfam" id="PF03816"/>
    </source>
</evidence>
<name>A0A8I1LR07_PAEPO</name>
<feature type="transmembrane region" description="Helical" evidence="2">
    <location>
        <begin position="7"/>
        <end position="28"/>
    </location>
</feature>
<keyword evidence="2" id="KW-0472">Membrane</keyword>
<dbReference type="PANTHER" id="PTHR33392:SF6">
    <property type="entry name" value="POLYISOPRENYL-TEICHOIC ACID--PEPTIDOGLYCAN TEICHOIC ACID TRANSFERASE TAGU"/>
    <property type="match status" value="1"/>
</dbReference>
<dbReference type="Pfam" id="PF03816">
    <property type="entry name" value="LytR_cpsA_psr"/>
    <property type="match status" value="1"/>
</dbReference>
<feature type="domain" description="Cell envelope-related transcriptional attenuator" evidence="3">
    <location>
        <begin position="87"/>
        <end position="235"/>
    </location>
</feature>
<evidence type="ECO:0000313" key="4">
    <source>
        <dbReference type="EMBL" id="MBM0634031.1"/>
    </source>
</evidence>
<dbReference type="Proteomes" id="UP000650605">
    <property type="component" value="Unassembled WGS sequence"/>
</dbReference>
<comment type="caution">
    <text evidence="4">The sequence shown here is derived from an EMBL/GenBank/DDBJ whole genome shotgun (WGS) entry which is preliminary data.</text>
</comment>
<dbReference type="InterPro" id="IPR004474">
    <property type="entry name" value="LytR_CpsA_psr"/>
</dbReference>
<organism evidence="4 5">
    <name type="scientific">Paenibacillus polymyxa</name>
    <name type="common">Bacillus polymyxa</name>
    <dbReference type="NCBI Taxonomy" id="1406"/>
    <lineage>
        <taxon>Bacteria</taxon>
        <taxon>Bacillati</taxon>
        <taxon>Bacillota</taxon>
        <taxon>Bacilli</taxon>
        <taxon>Bacillales</taxon>
        <taxon>Paenibacillaceae</taxon>
        <taxon>Paenibacillus</taxon>
    </lineage>
</organism>
<dbReference type="EMBL" id="JAEHFQ010000006">
    <property type="protein sequence ID" value="MBM0634031.1"/>
    <property type="molecule type" value="Genomic_DNA"/>
</dbReference>
<dbReference type="AlphaFoldDB" id="A0A8I1LR07"/>
<keyword evidence="2" id="KW-0812">Transmembrane</keyword>
<dbReference type="RefSeq" id="WP_029515222.1">
    <property type="nucleotide sequence ID" value="NZ_ALJV01000041.1"/>
</dbReference>
<dbReference type="InterPro" id="IPR050922">
    <property type="entry name" value="LytR/CpsA/Psr_CW_biosynth"/>
</dbReference>
<reference evidence="4" key="1">
    <citation type="submission" date="2020-12" db="EMBL/GenBank/DDBJ databases">
        <title>Paenibacillus polymyxa LMG 27872: a double-edged sword.</title>
        <authorList>
            <person name="Langendries S."/>
            <person name="Garcia Mendez S."/>
            <person name="Beirinckx S."/>
            <person name="Viaene T."/>
            <person name="Baeyen S."/>
            <person name="Goeminne G."/>
            <person name="Willems A."/>
            <person name="Debode J."/>
            <person name="Goormachtig S."/>
        </authorList>
    </citation>
    <scope>NUCLEOTIDE SEQUENCE</scope>
    <source>
        <strain evidence="4">LMG 27872</strain>
    </source>
</reference>
<dbReference type="Gene3D" id="3.40.630.190">
    <property type="entry name" value="LCP protein"/>
    <property type="match status" value="1"/>
</dbReference>
<keyword evidence="2" id="KW-1133">Transmembrane helix</keyword>
<sequence length="334" mass="37531">MTQRKKRILIVTLLLVVAAVSFIFYYFFSIYKGLEGFNKAPANSPFINVSTDNTEALEAPAWEGTEPVNILLMGVDARGSDKGEVPRSDSMMVVSLNPTDKHIHVFSILRDTYTDIPGYGKNRINTAVTHGPDTAMKAVSELLGVPVHFYVYTDFQGFIKLVDSVGGLDFYVEKDMYYESKADLHEYDINLKQGQQHFNGKTALQYVRFRHDAMSDYSRTERQREFITALAEKVKTTTSIMKLPSILEEISPYIDTNLSVSDMWNLASVGYQSTLKGNEQIPPMKLLKETYVGKAAVLDVKSRTDLKQFVQSTINSDASHSMTDNPSGQKTDLE</sequence>
<evidence type="ECO:0000313" key="5">
    <source>
        <dbReference type="Proteomes" id="UP000650605"/>
    </source>
</evidence>
<accession>A0A8I1LR07</accession>
<gene>
    <name evidence="4" type="ORF">JDW19_13005</name>
</gene>
<protein>
    <submittedName>
        <fullName evidence="4">LCP family protein</fullName>
    </submittedName>
</protein>
<dbReference type="NCBIfam" id="TIGR00350">
    <property type="entry name" value="lytR_cpsA_psr"/>
    <property type="match status" value="1"/>
</dbReference>
<comment type="similarity">
    <text evidence="1">Belongs to the LytR/CpsA/Psr (LCP) family.</text>
</comment>
<dbReference type="PANTHER" id="PTHR33392">
    <property type="entry name" value="POLYISOPRENYL-TEICHOIC ACID--PEPTIDOGLYCAN TEICHOIC ACID TRANSFERASE TAGU"/>
    <property type="match status" value="1"/>
</dbReference>
<evidence type="ECO:0000256" key="1">
    <source>
        <dbReference type="ARBA" id="ARBA00006068"/>
    </source>
</evidence>
<proteinExistence type="inferred from homology"/>